<dbReference type="AlphaFoldDB" id="A0A1X2EP66"/>
<sequence>MGTATMKVIGGSAPVTIRYQINGGAEQVEPGVVLPWEKQYDVYDKVSSSVTAEGGAEVLACTIMMNDLLVAFVNEPNPTCTFAYYE</sequence>
<name>A0A1X2EP66_9MYCO</name>
<proteinExistence type="predicted"/>
<comment type="caution">
    <text evidence="1">The sequence shown here is derived from an EMBL/GenBank/DDBJ whole genome shotgun (WGS) entry which is preliminary data.</text>
</comment>
<accession>A0A1X2EP66</accession>
<organism evidence="1 2">
    <name type="scientific">Mycolicibacillus trivialis</name>
    <dbReference type="NCBI Taxonomy" id="1798"/>
    <lineage>
        <taxon>Bacteria</taxon>
        <taxon>Bacillati</taxon>
        <taxon>Actinomycetota</taxon>
        <taxon>Actinomycetes</taxon>
        <taxon>Mycobacteriales</taxon>
        <taxon>Mycobacteriaceae</taxon>
        <taxon>Mycolicibacillus</taxon>
    </lineage>
</organism>
<dbReference type="Gene3D" id="2.60.40.2880">
    <property type="entry name" value="MmpS1-5, C-terminal soluble domain"/>
    <property type="match status" value="1"/>
</dbReference>
<gene>
    <name evidence="1" type="ORF">AWC30_02840</name>
</gene>
<dbReference type="OrthoDB" id="4377216at2"/>
<protein>
    <submittedName>
        <fullName evidence="1">Uncharacterized protein</fullName>
    </submittedName>
</protein>
<reference evidence="1 2" key="1">
    <citation type="submission" date="2016-01" db="EMBL/GenBank/DDBJ databases">
        <title>The new phylogeny of the genus Mycobacterium.</title>
        <authorList>
            <person name="Tarcisio F."/>
            <person name="Conor M."/>
            <person name="Antonella G."/>
            <person name="Elisabetta G."/>
            <person name="Giulia F.S."/>
            <person name="Sara T."/>
            <person name="Anna F."/>
            <person name="Clotilde B."/>
            <person name="Roberto B."/>
            <person name="Veronica D.S."/>
            <person name="Fabio R."/>
            <person name="Monica P."/>
            <person name="Olivier J."/>
            <person name="Enrico T."/>
            <person name="Nicola S."/>
        </authorList>
    </citation>
    <scope>NUCLEOTIDE SEQUENCE [LARGE SCALE GENOMIC DNA]</scope>
    <source>
        <strain evidence="1 2">DSM 44153</strain>
    </source>
</reference>
<keyword evidence="2" id="KW-1185">Reference proteome</keyword>
<dbReference type="Proteomes" id="UP000193090">
    <property type="component" value="Unassembled WGS sequence"/>
</dbReference>
<dbReference type="EMBL" id="LQPZ01000008">
    <property type="protein sequence ID" value="ORX07876.1"/>
    <property type="molecule type" value="Genomic_DNA"/>
</dbReference>
<evidence type="ECO:0000313" key="1">
    <source>
        <dbReference type="EMBL" id="ORX07876.1"/>
    </source>
</evidence>
<evidence type="ECO:0000313" key="2">
    <source>
        <dbReference type="Proteomes" id="UP000193090"/>
    </source>
</evidence>
<dbReference type="InterPro" id="IPR038468">
    <property type="entry name" value="MmpS_C"/>
</dbReference>